<evidence type="ECO:0000313" key="1">
    <source>
        <dbReference type="EMBL" id="CEA14562.1"/>
    </source>
</evidence>
<dbReference type="PATRIC" id="fig|2162.9.peg.2314"/>
<dbReference type="RefSeq" id="WP_048073575.1">
    <property type="nucleotide sequence ID" value="NZ_JARVXG010000023.1"/>
</dbReference>
<sequence length="338" mass="39901">MNGEGEGNSEAINENDVSLLIDLTLSHNNREIQEFLKSKELTFSGNTQKLRERLRKYYDSGDVTVEEIIALLDQLEEYGNQHIYLFTLPENYLSLLRDEESLRLHLERHEILELYNEYQPLFLPENPEIISINHDLDWFKIRWGVKKEDFGTPIEKNIIQEDDGQKYLIQKFLIKNIRETTLFQVSMVNGDAELLIHRSTDSNYEQEKEKYMNQIYEIFNWDPLNPIELNPAIVHIEASGEVRTRNINLQTPRMSNIEIVSPSKEQSINDDPDALTTRNSVNMAVGRRGNFYWLPERSNDALRKELYTRIYPDRFSVYGERHEEEVNYVIGRIRHHLP</sequence>
<organism evidence="1">
    <name type="scientific">Methanobacterium formicicum</name>
    <dbReference type="NCBI Taxonomy" id="2162"/>
    <lineage>
        <taxon>Archaea</taxon>
        <taxon>Methanobacteriati</taxon>
        <taxon>Methanobacteriota</taxon>
        <taxon>Methanomada group</taxon>
        <taxon>Methanobacteria</taxon>
        <taxon>Methanobacteriales</taxon>
        <taxon>Methanobacteriaceae</taxon>
        <taxon>Methanobacterium</taxon>
    </lineage>
</organism>
<name>A0A090IAT8_METFO</name>
<reference evidence="1" key="1">
    <citation type="submission" date="2014-08" db="EMBL/GenBank/DDBJ databases">
        <authorList>
            <person name="Wibberg D."/>
        </authorList>
    </citation>
    <scope>NUCLEOTIDE SEQUENCE</scope>
</reference>
<dbReference type="KEGG" id="mfi:DSM1535_2242"/>
<dbReference type="EMBL" id="LN515531">
    <property type="protein sequence ID" value="CEA14562.1"/>
    <property type="molecule type" value="Genomic_DNA"/>
</dbReference>
<proteinExistence type="predicted"/>
<gene>
    <name evidence="1" type="ORF">DSM1535_2242</name>
</gene>
<accession>A0A090IAT8</accession>
<protein>
    <recommendedName>
        <fullName evidence="2">SAP domain-containing protein</fullName>
    </recommendedName>
</protein>
<dbReference type="AlphaFoldDB" id="A0A090IAT8"/>
<evidence type="ECO:0008006" key="2">
    <source>
        <dbReference type="Google" id="ProtNLM"/>
    </source>
</evidence>